<evidence type="ECO:0000313" key="2">
    <source>
        <dbReference type="Proteomes" id="UP000671995"/>
    </source>
</evidence>
<sequence>MKITNAISEFSSKLERFNKANRDAKIGLKDGEDSRLKRLISETDFAFKKSVVSTYKKYRFPHKVLGENSAQADDIFTDEQRLLSAYNLFKAVEEANEKDGDDKTFIKAKIVSPLALKEQYTIGSDLIFLQCWLFFEQKAQDYIPFMQQGEDGKFSLSFQKSESFVFKSQDKEIFSIVKEIFYGGDKA</sequence>
<dbReference type="AlphaFoldDB" id="A0A975F171"/>
<proteinExistence type="predicted"/>
<organism evidence="1 2">
    <name type="scientific">Treponema parvum</name>
    <dbReference type="NCBI Taxonomy" id="138851"/>
    <lineage>
        <taxon>Bacteria</taxon>
        <taxon>Pseudomonadati</taxon>
        <taxon>Spirochaetota</taxon>
        <taxon>Spirochaetia</taxon>
        <taxon>Spirochaetales</taxon>
        <taxon>Treponemataceae</taxon>
        <taxon>Treponema</taxon>
    </lineage>
</organism>
<reference evidence="1" key="2">
    <citation type="journal article" date="2021" name="Microbiol. Resour. Announc.">
        <title>Complete Genome Sequences of Three Human Oral Treponema parvum Isolates.</title>
        <authorList>
            <person name="Zeng H."/>
            <person name="Watt R.M."/>
        </authorList>
    </citation>
    <scope>NUCLEOTIDE SEQUENCE</scope>
    <source>
        <strain evidence="1">ATCC 700773</strain>
    </source>
</reference>
<evidence type="ECO:0000313" key="1">
    <source>
        <dbReference type="EMBL" id="QTQ12472.1"/>
    </source>
</evidence>
<accession>A0A975F171</accession>
<gene>
    <name evidence="1" type="ORF">HRI96_09870</name>
</gene>
<protein>
    <submittedName>
        <fullName evidence="1">Uncharacterized protein</fullName>
    </submittedName>
</protein>
<dbReference type="RefSeq" id="WP_210117185.1">
    <property type="nucleotide sequence ID" value="NZ_CP054257.1"/>
</dbReference>
<reference evidence="1" key="1">
    <citation type="submission" date="2020-05" db="EMBL/GenBank/DDBJ databases">
        <authorList>
            <person name="Zeng H."/>
            <person name="Chan Y.K."/>
            <person name="Watt R.M."/>
        </authorList>
    </citation>
    <scope>NUCLEOTIDE SEQUENCE</scope>
    <source>
        <strain evidence="1">ATCC 700773</strain>
    </source>
</reference>
<dbReference type="EMBL" id="CP054257">
    <property type="protein sequence ID" value="QTQ12472.1"/>
    <property type="molecule type" value="Genomic_DNA"/>
</dbReference>
<name>A0A975F171_9SPIR</name>
<dbReference type="Proteomes" id="UP000671995">
    <property type="component" value="Chromosome"/>
</dbReference>